<evidence type="ECO:0000313" key="2">
    <source>
        <dbReference type="EMBL" id="CAB3980337.1"/>
    </source>
</evidence>
<dbReference type="GO" id="GO:0005634">
    <property type="term" value="C:nucleus"/>
    <property type="evidence" value="ECO:0007669"/>
    <property type="project" value="InterPro"/>
</dbReference>
<dbReference type="InterPro" id="IPR012677">
    <property type="entry name" value="Nucleotide-bd_a/b_plait_sf"/>
</dbReference>
<dbReference type="Pfam" id="PF00076">
    <property type="entry name" value="RRM_1"/>
    <property type="match status" value="2"/>
</dbReference>
<dbReference type="Pfam" id="PF22976">
    <property type="entry name" value="RRM_10"/>
    <property type="match status" value="1"/>
</dbReference>
<reference evidence="2" key="1">
    <citation type="submission" date="2020-04" db="EMBL/GenBank/DDBJ databases">
        <authorList>
            <person name="Alioto T."/>
            <person name="Alioto T."/>
            <person name="Gomez Garrido J."/>
        </authorList>
    </citation>
    <scope>NUCLEOTIDE SEQUENCE</scope>
    <source>
        <strain evidence="2">A484AB</strain>
    </source>
</reference>
<comment type="caution">
    <text evidence="2">The sequence shown here is derived from an EMBL/GenBank/DDBJ whole genome shotgun (WGS) entry which is preliminary data.</text>
</comment>
<dbReference type="PROSITE" id="PS50102">
    <property type="entry name" value="RRM"/>
    <property type="match status" value="3"/>
</dbReference>
<dbReference type="CDD" id="cd12424">
    <property type="entry name" value="RRM3_hnRNPL_like"/>
    <property type="match status" value="1"/>
</dbReference>
<dbReference type="InterPro" id="IPR055204">
    <property type="entry name" value="HNRNPL_RRM"/>
</dbReference>
<evidence type="ECO:0000256" key="1">
    <source>
        <dbReference type="SAM" id="MobiDB-lite"/>
    </source>
</evidence>
<dbReference type="InterPro" id="IPR000504">
    <property type="entry name" value="RRM_dom"/>
</dbReference>
<dbReference type="AlphaFoldDB" id="A0A7D9D9S7"/>
<dbReference type="Proteomes" id="UP001152795">
    <property type="component" value="Unassembled WGS sequence"/>
</dbReference>
<sequence length="499" mass="54907">MSNGTDGQAPKRQKLEDGSSMPITSPDNPHYSPPSKVVHVRGVAEGAGDFDIVQSLKEFGRISCIKLIPKKKQALVEFDDIESATSLVERSQTSKVSICGRFAFFNFSKSQAITRYGNEPNYDEMTNSAGKRILLLTILNAQYGVTTSNLHEVFQGYGFIQRIVIFNKHGQLQAMVEFDNPMSAQQAKDALDGWDLYEGFNTLKIEFANVPKLSVFKNDHETWDYTRPPMDPMRGPPGRGRGLLNRPAYNPPGSYPGPRGPAMNPGPGPGFGPRPDFMHGPRGPMGSGPPGPSVLMAYGFDPDKLSCEGIFNLLCPFGNVMKVKLMSSKPGCAMVEMGDNLSCNTIIQNLTGCNVHGNELKFSFSKQTSLTCPPNYNPSVETSFKDFYDSKLHRFTTSEAISKNRVFTPTRVLHFYNAPPDSTEESLSELFTEKDVTSPSKIKIFPNATKSATGLMEWADVSTALASLMMMNHAVVRNEEARTIFTIKLAFSSANEITS</sequence>
<feature type="region of interest" description="Disordered" evidence="1">
    <location>
        <begin position="1"/>
        <end position="35"/>
    </location>
</feature>
<dbReference type="CDD" id="cd12427">
    <property type="entry name" value="RRM4_hnRNPL_like"/>
    <property type="match status" value="1"/>
</dbReference>
<dbReference type="SUPFAM" id="SSF54928">
    <property type="entry name" value="RNA-binding domain, RBD"/>
    <property type="match status" value="4"/>
</dbReference>
<dbReference type="NCBIfam" id="TIGR01649">
    <property type="entry name" value="hnRNP-L_PTB"/>
    <property type="match status" value="1"/>
</dbReference>
<dbReference type="OrthoDB" id="302770at2759"/>
<gene>
    <name evidence="2" type="ORF">PACLA_8A060327</name>
</gene>
<organism evidence="2 3">
    <name type="scientific">Paramuricea clavata</name>
    <name type="common">Red gorgonian</name>
    <name type="synonym">Violescent sea-whip</name>
    <dbReference type="NCBI Taxonomy" id="317549"/>
    <lineage>
        <taxon>Eukaryota</taxon>
        <taxon>Metazoa</taxon>
        <taxon>Cnidaria</taxon>
        <taxon>Anthozoa</taxon>
        <taxon>Octocorallia</taxon>
        <taxon>Malacalcyonacea</taxon>
        <taxon>Plexauridae</taxon>
        <taxon>Paramuricea</taxon>
    </lineage>
</organism>
<feature type="compositionally biased region" description="Pro residues" evidence="1">
    <location>
        <begin position="249"/>
        <end position="272"/>
    </location>
</feature>
<evidence type="ECO:0000313" key="3">
    <source>
        <dbReference type="Proteomes" id="UP001152795"/>
    </source>
</evidence>
<feature type="region of interest" description="Disordered" evidence="1">
    <location>
        <begin position="248"/>
        <end position="282"/>
    </location>
</feature>
<dbReference type="PANTHER" id="PTHR15592">
    <property type="entry name" value="MATRIN 3/NUCLEAR PROTEIN 220-RELATED"/>
    <property type="match status" value="1"/>
</dbReference>
<dbReference type="Gene3D" id="3.30.70.330">
    <property type="match status" value="4"/>
</dbReference>
<dbReference type="InterPro" id="IPR006536">
    <property type="entry name" value="HnRNP-L/PTB"/>
</dbReference>
<dbReference type="Pfam" id="PF13893">
    <property type="entry name" value="RRM_5"/>
    <property type="match status" value="1"/>
</dbReference>
<keyword evidence="3" id="KW-1185">Reference proteome</keyword>
<dbReference type="SMART" id="SM00360">
    <property type="entry name" value="RRM"/>
    <property type="match status" value="3"/>
</dbReference>
<proteinExistence type="predicted"/>
<dbReference type="GO" id="GO:0003723">
    <property type="term" value="F:RNA binding"/>
    <property type="evidence" value="ECO:0007669"/>
    <property type="project" value="UniProtKB-UniRule"/>
</dbReference>
<protein>
    <submittedName>
        <fullName evidence="2">Heterogeneous nuclear ribonucleo L-like</fullName>
    </submittedName>
</protein>
<dbReference type="GO" id="GO:0006397">
    <property type="term" value="P:mRNA processing"/>
    <property type="evidence" value="ECO:0007669"/>
    <property type="project" value="InterPro"/>
</dbReference>
<dbReference type="InterPro" id="IPR035979">
    <property type="entry name" value="RBD_domain_sf"/>
</dbReference>
<name>A0A7D9D9S7_PARCT</name>
<accession>A0A7D9D9S7</accession>
<dbReference type="EMBL" id="CACRXK020000281">
    <property type="protein sequence ID" value="CAB3980337.1"/>
    <property type="molecule type" value="Genomic_DNA"/>
</dbReference>